<feature type="region of interest" description="Disordered" evidence="1">
    <location>
        <begin position="145"/>
        <end position="176"/>
    </location>
</feature>
<sequence>MSLEVAVAVPFQQRATERLGEGEFVVALSLDRDWFSPDQAKRLVDVAVGRGLVAEEDGDLVARFDPADVTVPEGFAPDESILREQSTFETALDAIVAAGVEKQRAVAGINERQRSLAVSIEAAAVLFAKEHGAAVDQLAADVREELAAAGDETGEGDAAGEGDETDDPTTGAAEAE</sequence>
<comment type="caution">
    <text evidence="2">The sequence shown here is derived from an EMBL/GenBank/DDBJ whole genome shotgun (WGS) entry which is preliminary data.</text>
</comment>
<dbReference type="RefSeq" id="WP_050024222.1">
    <property type="nucleotide sequence ID" value="NZ_JNFH02000017.1"/>
</dbReference>
<evidence type="ECO:0008006" key="4">
    <source>
        <dbReference type="Google" id="ProtNLM"/>
    </source>
</evidence>
<dbReference type="EMBL" id="JNFH02000017">
    <property type="protein sequence ID" value="KKF39797.1"/>
    <property type="molecule type" value="Genomic_DNA"/>
</dbReference>
<evidence type="ECO:0000313" key="3">
    <source>
        <dbReference type="Proteomes" id="UP000053331"/>
    </source>
</evidence>
<evidence type="ECO:0000313" key="2">
    <source>
        <dbReference type="EMBL" id="KKF39797.1"/>
    </source>
</evidence>
<dbReference type="AlphaFoldDB" id="A0A0F8CLM5"/>
<reference evidence="2 3" key="1">
    <citation type="journal article" date="2015" name="Genome Announc.">
        <title>Draft genome sequence of a Halorubrum H3 strain isolated from the burlinskoye salt lake (Altai Krai, Russia).</title>
        <authorList>
            <person name="Rozanov A.S."/>
            <person name="Bryanskaya A.V."/>
            <person name="Malup T.K."/>
            <person name="Kotenko A.V."/>
            <person name="Peltek S.E."/>
        </authorList>
    </citation>
    <scope>NUCLEOTIDE SEQUENCE [LARGE SCALE GENOMIC DNA]</scope>
    <source>
        <strain evidence="2 3">H3</strain>
    </source>
</reference>
<gene>
    <name evidence="2" type="ORF">FK85_25665</name>
</gene>
<keyword evidence="3" id="KW-1185">Reference proteome</keyword>
<protein>
    <recommendedName>
        <fullName evidence="4">DUF2240 domain-containing protein</fullName>
    </recommendedName>
</protein>
<dbReference type="OrthoDB" id="146786at2157"/>
<feature type="compositionally biased region" description="Acidic residues" evidence="1">
    <location>
        <begin position="152"/>
        <end position="167"/>
    </location>
</feature>
<name>A0A0F8CLM5_9EURY</name>
<organism evidence="2 3">
    <name type="scientific">Halorubrum saccharovorum</name>
    <dbReference type="NCBI Taxonomy" id="2248"/>
    <lineage>
        <taxon>Archaea</taxon>
        <taxon>Methanobacteriati</taxon>
        <taxon>Methanobacteriota</taxon>
        <taxon>Stenosarchaea group</taxon>
        <taxon>Halobacteria</taxon>
        <taxon>Halobacteriales</taxon>
        <taxon>Haloferacaceae</taxon>
        <taxon>Halorubrum</taxon>
    </lineage>
</organism>
<dbReference type="InterPro" id="IPR018716">
    <property type="entry name" value="DUF2240"/>
</dbReference>
<proteinExistence type="predicted"/>
<dbReference type="Pfam" id="PF09999">
    <property type="entry name" value="DUF2240"/>
    <property type="match status" value="1"/>
</dbReference>
<evidence type="ECO:0000256" key="1">
    <source>
        <dbReference type="SAM" id="MobiDB-lite"/>
    </source>
</evidence>
<dbReference type="Proteomes" id="UP000053331">
    <property type="component" value="Unassembled WGS sequence"/>
</dbReference>
<accession>A0A0F8CLM5</accession>